<dbReference type="eggNOG" id="ENOG502RS4G">
    <property type="taxonomic scope" value="Eukaryota"/>
</dbReference>
<gene>
    <name evidence="1" type="ORF">PVAR5_7344</name>
</gene>
<reference evidence="2" key="1">
    <citation type="journal article" date="2014" name="Genome Announc.">
        <title>Draft genome sequence of the formaldehyde-resistant fungus Byssochlamys spectabilis No. 5 (anamorph Paecilomyces variotii No. 5) (NBRC109023).</title>
        <authorList>
            <person name="Oka T."/>
            <person name="Ekino K."/>
            <person name="Fukuda K."/>
            <person name="Nomura Y."/>
        </authorList>
    </citation>
    <scope>NUCLEOTIDE SEQUENCE [LARGE SCALE GENOMIC DNA]</scope>
    <source>
        <strain evidence="2">No. 5 / NBRC 109023</strain>
    </source>
</reference>
<dbReference type="InParanoid" id="V5I4P3"/>
<protein>
    <submittedName>
        <fullName evidence="1">Fungal specific transcription factor, putative</fullName>
    </submittedName>
</protein>
<sequence length="123" mass="13794">MFRLGSKALKQIEDARARPYEVAFHQPQIPQDQSSKRNGEEVLSGITKTRLPEQEAGHVAVNVEPEDQSLGRTDPVAVDASFSLGEDFDRGNFEDIDAFFGEYLDLSLPTNFWDPMFMADNDA</sequence>
<evidence type="ECO:0000313" key="2">
    <source>
        <dbReference type="Proteomes" id="UP000018001"/>
    </source>
</evidence>
<organism evidence="1 2">
    <name type="scientific">Byssochlamys spectabilis (strain No. 5 / NBRC 109023)</name>
    <name type="common">Paecilomyces variotii</name>
    <dbReference type="NCBI Taxonomy" id="1356009"/>
    <lineage>
        <taxon>Eukaryota</taxon>
        <taxon>Fungi</taxon>
        <taxon>Dikarya</taxon>
        <taxon>Ascomycota</taxon>
        <taxon>Pezizomycotina</taxon>
        <taxon>Eurotiomycetes</taxon>
        <taxon>Eurotiomycetidae</taxon>
        <taxon>Eurotiales</taxon>
        <taxon>Thermoascaceae</taxon>
        <taxon>Paecilomyces</taxon>
    </lineage>
</organism>
<proteinExistence type="predicted"/>
<accession>V5I4P3</accession>
<dbReference type="HOGENOM" id="CLU_2014930_0_0_1"/>
<evidence type="ECO:0000313" key="1">
    <source>
        <dbReference type="EMBL" id="GAD98645.1"/>
    </source>
</evidence>
<dbReference type="Proteomes" id="UP000018001">
    <property type="component" value="Unassembled WGS sequence"/>
</dbReference>
<dbReference type="EMBL" id="BAUL01000253">
    <property type="protein sequence ID" value="GAD98645.1"/>
    <property type="molecule type" value="Genomic_DNA"/>
</dbReference>
<dbReference type="AlphaFoldDB" id="V5I4P3"/>
<dbReference type="OrthoDB" id="10031947at2759"/>
<comment type="caution">
    <text evidence="1">The sequence shown here is derived from an EMBL/GenBank/DDBJ whole genome shotgun (WGS) entry which is preliminary data.</text>
</comment>
<name>V5I4P3_BYSSN</name>
<keyword evidence="2" id="KW-1185">Reference proteome</keyword>